<dbReference type="InterPro" id="IPR035906">
    <property type="entry name" value="MetI-like_sf"/>
</dbReference>
<dbReference type="GO" id="GO:0055085">
    <property type="term" value="P:transmembrane transport"/>
    <property type="evidence" value="ECO:0007669"/>
    <property type="project" value="InterPro"/>
</dbReference>
<dbReference type="PANTHER" id="PTHR43744">
    <property type="entry name" value="ABC TRANSPORTER PERMEASE PROTEIN MG189-RELATED-RELATED"/>
    <property type="match status" value="1"/>
</dbReference>
<evidence type="ECO:0000256" key="4">
    <source>
        <dbReference type="ARBA" id="ARBA00022692"/>
    </source>
</evidence>
<feature type="domain" description="ABC transmembrane type-1" evidence="8">
    <location>
        <begin position="70"/>
        <end position="259"/>
    </location>
</feature>
<dbReference type="STRING" id="1114972.FD35_GL001860"/>
<comment type="subcellular location">
    <subcellularLocation>
        <location evidence="1 7">Cell membrane</location>
        <topology evidence="1 7">Multi-pass membrane protein</topology>
    </subcellularLocation>
</comment>
<feature type="transmembrane region" description="Helical" evidence="7">
    <location>
        <begin position="9"/>
        <end position="30"/>
    </location>
</feature>
<evidence type="ECO:0000313" key="10">
    <source>
        <dbReference type="Proteomes" id="UP000051999"/>
    </source>
</evidence>
<evidence type="ECO:0000256" key="6">
    <source>
        <dbReference type="ARBA" id="ARBA00023136"/>
    </source>
</evidence>
<comment type="caution">
    <text evidence="9">The sequence shown here is derived from an EMBL/GenBank/DDBJ whole genome shotgun (WGS) entry which is preliminary data.</text>
</comment>
<comment type="similarity">
    <text evidence="7">Belongs to the binding-protein-dependent transport system permease family.</text>
</comment>
<accession>A0A0R1RG54</accession>
<keyword evidence="2 7" id="KW-0813">Transport</keyword>
<feature type="transmembrane region" description="Helical" evidence="7">
    <location>
        <begin position="69"/>
        <end position="93"/>
    </location>
</feature>
<dbReference type="EMBL" id="AZFF01000033">
    <property type="protein sequence ID" value="KRL52611.1"/>
    <property type="molecule type" value="Genomic_DNA"/>
</dbReference>
<dbReference type="Proteomes" id="UP000051999">
    <property type="component" value="Unassembled WGS sequence"/>
</dbReference>
<dbReference type="RefSeq" id="WP_017261108.1">
    <property type="nucleotide sequence ID" value="NZ_AUAW01000032.1"/>
</dbReference>
<dbReference type="eggNOG" id="COG0395">
    <property type="taxonomic scope" value="Bacteria"/>
</dbReference>
<proteinExistence type="inferred from homology"/>
<evidence type="ECO:0000256" key="7">
    <source>
        <dbReference type="RuleBase" id="RU363032"/>
    </source>
</evidence>
<keyword evidence="5 7" id="KW-1133">Transmembrane helix</keyword>
<dbReference type="PROSITE" id="PS50928">
    <property type="entry name" value="ABC_TM1"/>
    <property type="match status" value="1"/>
</dbReference>
<organism evidence="9 10">
    <name type="scientific">Furfurilactobacillus rossiae DSM 15814</name>
    <dbReference type="NCBI Taxonomy" id="1114972"/>
    <lineage>
        <taxon>Bacteria</taxon>
        <taxon>Bacillati</taxon>
        <taxon>Bacillota</taxon>
        <taxon>Bacilli</taxon>
        <taxon>Lactobacillales</taxon>
        <taxon>Lactobacillaceae</taxon>
        <taxon>Furfurilactobacillus</taxon>
    </lineage>
</organism>
<dbReference type="PATRIC" id="fig|1114972.6.peg.1897"/>
<reference evidence="9 10" key="1">
    <citation type="journal article" date="2015" name="Genome Announc.">
        <title>Expanding the biotechnology potential of lactobacilli through comparative genomics of 213 strains and associated genera.</title>
        <authorList>
            <person name="Sun Z."/>
            <person name="Harris H.M."/>
            <person name="McCann A."/>
            <person name="Guo C."/>
            <person name="Argimon S."/>
            <person name="Zhang W."/>
            <person name="Yang X."/>
            <person name="Jeffery I.B."/>
            <person name="Cooney J.C."/>
            <person name="Kagawa T.F."/>
            <person name="Liu W."/>
            <person name="Song Y."/>
            <person name="Salvetti E."/>
            <person name="Wrobel A."/>
            <person name="Rasinkangas P."/>
            <person name="Parkhill J."/>
            <person name="Rea M.C."/>
            <person name="O'Sullivan O."/>
            <person name="Ritari J."/>
            <person name="Douillard F.P."/>
            <person name="Paul Ross R."/>
            <person name="Yang R."/>
            <person name="Briner A.E."/>
            <person name="Felis G.E."/>
            <person name="de Vos W.M."/>
            <person name="Barrangou R."/>
            <person name="Klaenhammer T.R."/>
            <person name="Caufield P.W."/>
            <person name="Cui Y."/>
            <person name="Zhang H."/>
            <person name="O'Toole P.W."/>
        </authorList>
    </citation>
    <scope>NUCLEOTIDE SEQUENCE [LARGE SCALE GENOMIC DNA]</scope>
    <source>
        <strain evidence="9 10">DSM 15814</strain>
    </source>
</reference>
<evidence type="ECO:0000256" key="2">
    <source>
        <dbReference type="ARBA" id="ARBA00022448"/>
    </source>
</evidence>
<dbReference type="AlphaFoldDB" id="A0A0R1RG54"/>
<feature type="transmembrane region" description="Helical" evidence="7">
    <location>
        <begin position="138"/>
        <end position="159"/>
    </location>
</feature>
<dbReference type="InterPro" id="IPR000515">
    <property type="entry name" value="MetI-like"/>
</dbReference>
<evidence type="ECO:0000256" key="5">
    <source>
        <dbReference type="ARBA" id="ARBA00022989"/>
    </source>
</evidence>
<evidence type="ECO:0000256" key="3">
    <source>
        <dbReference type="ARBA" id="ARBA00022475"/>
    </source>
</evidence>
<protein>
    <submittedName>
        <fullName evidence="9">ABC-type maltose transport system, permease component</fullName>
    </submittedName>
</protein>
<dbReference type="PANTHER" id="PTHR43744:SF12">
    <property type="entry name" value="ABC TRANSPORTER PERMEASE PROTEIN MG189-RELATED"/>
    <property type="match status" value="1"/>
</dbReference>
<evidence type="ECO:0000313" key="9">
    <source>
        <dbReference type="EMBL" id="KRL52611.1"/>
    </source>
</evidence>
<keyword evidence="6 7" id="KW-0472">Membrane</keyword>
<name>A0A0R1RG54_9LACO</name>
<feature type="transmembrane region" description="Helical" evidence="7">
    <location>
        <begin position="238"/>
        <end position="259"/>
    </location>
</feature>
<sequence>MTKKRISQALLIIILTLGAITMLVPFIWMLSTALKTAPETVKVPPTWIPKHMQWQNFVTAWHAAPFLTYFINSLIVTTVTTIGQLFTTILAAFAFSRLNFYGKNFLFALFLSTMMVPGEMLIIPNFVTLSKFSLINTYGALIIPWLASFFAVFTLRQTFNAIPNELYYAAKLDGSSDWHFLWTMMVPLSKSAITAIGILEVIGSWNSFMWPLIVTNTAKVRTLPVGLNAFTSDAGTQFQLLMAASTFVILPMIIVYLCLQKYIIAGISKSGLKG</sequence>
<evidence type="ECO:0000259" key="8">
    <source>
        <dbReference type="PROSITE" id="PS50928"/>
    </source>
</evidence>
<gene>
    <name evidence="9" type="ORF">FD35_GL001860</name>
</gene>
<dbReference type="Gene3D" id="1.10.3720.10">
    <property type="entry name" value="MetI-like"/>
    <property type="match status" value="1"/>
</dbReference>
<dbReference type="OrthoDB" id="9771544at2"/>
<evidence type="ECO:0000256" key="1">
    <source>
        <dbReference type="ARBA" id="ARBA00004651"/>
    </source>
</evidence>
<keyword evidence="10" id="KW-1185">Reference proteome</keyword>
<dbReference type="CDD" id="cd06261">
    <property type="entry name" value="TM_PBP2"/>
    <property type="match status" value="1"/>
</dbReference>
<dbReference type="SUPFAM" id="SSF161098">
    <property type="entry name" value="MetI-like"/>
    <property type="match status" value="1"/>
</dbReference>
<dbReference type="Pfam" id="PF00528">
    <property type="entry name" value="BPD_transp_1"/>
    <property type="match status" value="1"/>
</dbReference>
<feature type="transmembrane region" description="Helical" evidence="7">
    <location>
        <begin position="105"/>
        <end position="126"/>
    </location>
</feature>
<keyword evidence="4 7" id="KW-0812">Transmembrane</keyword>
<dbReference type="GO" id="GO:0005886">
    <property type="term" value="C:plasma membrane"/>
    <property type="evidence" value="ECO:0007669"/>
    <property type="project" value="UniProtKB-SubCell"/>
</dbReference>
<keyword evidence="3" id="KW-1003">Cell membrane</keyword>